<evidence type="ECO:0000256" key="8">
    <source>
        <dbReference type="RuleBase" id="RU363037"/>
    </source>
</evidence>
<dbReference type="EC" id="6.1.1.-" evidence="7"/>
<dbReference type="HAMAP" id="MF_01428">
    <property type="entry name" value="Glu_Q_tRNA_synth"/>
    <property type="match status" value="1"/>
</dbReference>
<dbReference type="Proteomes" id="UP001501727">
    <property type="component" value="Unassembled WGS sequence"/>
</dbReference>
<comment type="caution">
    <text evidence="7">Lacks conserved residue(s) required for the propagation of feature annotation.</text>
</comment>
<dbReference type="InterPro" id="IPR020058">
    <property type="entry name" value="Glu/Gln-tRNA-synth_Ib_cat-dom"/>
</dbReference>
<evidence type="ECO:0000256" key="2">
    <source>
        <dbReference type="ARBA" id="ARBA00022723"/>
    </source>
</evidence>
<evidence type="ECO:0000313" key="12">
    <source>
        <dbReference type="Proteomes" id="UP001501727"/>
    </source>
</evidence>
<organism evidence="11 12">
    <name type="scientific">Luteimonas lutimaris</name>
    <dbReference type="NCBI Taxonomy" id="698645"/>
    <lineage>
        <taxon>Bacteria</taxon>
        <taxon>Pseudomonadati</taxon>
        <taxon>Pseudomonadota</taxon>
        <taxon>Gammaproteobacteria</taxon>
        <taxon>Lysobacterales</taxon>
        <taxon>Lysobacteraceae</taxon>
        <taxon>Luteimonas</taxon>
    </lineage>
</organism>
<gene>
    <name evidence="11" type="primary">gluQRS</name>
    <name evidence="7" type="synonym">gluQ</name>
    <name evidence="11" type="ORF">GCM10022229_25430</name>
</gene>
<sequence length="315" mass="33765">MKQIPRYARDDNPTMLPSPYRGRFAPSPTGPLHFGSLLAAFGSWLMARHAGGEWRVRIEDIDPPREVPGAADTQLRTLERYGLMPDGPVLRQSERDAAYRAALDRLLASGDAFECHCSRADLAGSGGVHRACVAGARRPDPAIRLRVPDGTVVAFDDRVQGAVEQDVAREVGDFVLRRADGPWAYQLAVVVDDAAQGITEVVRGADLLDSTARQVFLQRRLGLPTPGHAHLPLVVDGDGRKLSKSLAALPVDDGDPLPALRAAWLALGQAPEGWLDSGALHRRLAAAAAAFEPSRIPRTLPPLAALHNAPVIDGA</sequence>
<evidence type="ECO:0000256" key="3">
    <source>
        <dbReference type="ARBA" id="ARBA00022741"/>
    </source>
</evidence>
<comment type="caution">
    <text evidence="11">The sequence shown here is derived from an EMBL/GenBank/DDBJ whole genome shotgun (WGS) entry which is preliminary data.</text>
</comment>
<comment type="similarity">
    <text evidence="7">Belongs to the class-I aminoacyl-tRNA synthetase family. GluQ subfamily.</text>
</comment>
<feature type="binding site" evidence="7">
    <location>
        <position position="203"/>
    </location>
    <ligand>
        <name>L-glutamate</name>
        <dbReference type="ChEBI" id="CHEBI:29985"/>
    </ligand>
</feature>
<dbReference type="InterPro" id="IPR022380">
    <property type="entry name" value="Glu-Q_tRNA(Asp)_Synthase"/>
</dbReference>
<keyword evidence="2" id="KW-0479">Metal-binding</keyword>
<dbReference type="SUPFAM" id="SSF52374">
    <property type="entry name" value="Nucleotidylyl transferase"/>
    <property type="match status" value="1"/>
</dbReference>
<reference evidence="12" key="1">
    <citation type="journal article" date="2019" name="Int. J. Syst. Evol. Microbiol.">
        <title>The Global Catalogue of Microorganisms (GCM) 10K type strain sequencing project: providing services to taxonomists for standard genome sequencing and annotation.</title>
        <authorList>
            <consortium name="The Broad Institute Genomics Platform"/>
            <consortium name="The Broad Institute Genome Sequencing Center for Infectious Disease"/>
            <person name="Wu L."/>
            <person name="Ma J."/>
        </authorList>
    </citation>
    <scope>NUCLEOTIDE SEQUENCE [LARGE SCALE GENOMIC DNA]</scope>
    <source>
        <strain evidence="12">JCM 16916</strain>
    </source>
</reference>
<feature type="domain" description="Glutamyl/glutaminyl-tRNA synthetase class Ib catalytic" evidence="10">
    <location>
        <begin position="21"/>
        <end position="122"/>
    </location>
</feature>
<dbReference type="Gene3D" id="3.40.50.620">
    <property type="entry name" value="HUPs"/>
    <property type="match status" value="1"/>
</dbReference>
<dbReference type="NCBIfam" id="TIGR03838">
    <property type="entry name" value="queuosine_YadB"/>
    <property type="match status" value="1"/>
</dbReference>
<evidence type="ECO:0000256" key="9">
    <source>
        <dbReference type="SAM" id="MobiDB-lite"/>
    </source>
</evidence>
<proteinExistence type="inferred from homology"/>
<keyword evidence="5 7" id="KW-0067">ATP-binding</keyword>
<keyword evidence="1 7" id="KW-0436">Ligase</keyword>
<dbReference type="PANTHER" id="PTHR43311:SF1">
    <property type="entry name" value="GLUTAMYL-Q TRNA(ASP) SYNTHETASE"/>
    <property type="match status" value="1"/>
</dbReference>
<feature type="binding site" evidence="7">
    <location>
        <position position="185"/>
    </location>
    <ligand>
        <name>L-glutamate</name>
        <dbReference type="ChEBI" id="CHEBI:29985"/>
    </ligand>
</feature>
<evidence type="ECO:0000256" key="1">
    <source>
        <dbReference type="ARBA" id="ARBA00022598"/>
    </source>
</evidence>
<feature type="binding site" evidence="7">
    <location>
        <position position="244"/>
    </location>
    <ligand>
        <name>ATP</name>
        <dbReference type="ChEBI" id="CHEBI:30616"/>
    </ligand>
</feature>
<feature type="domain" description="Glutamyl/glutaminyl-tRNA synthetase class Ib catalytic" evidence="10">
    <location>
        <begin position="141"/>
        <end position="245"/>
    </location>
</feature>
<evidence type="ECO:0000256" key="7">
    <source>
        <dbReference type="HAMAP-Rule" id="MF_01428"/>
    </source>
</evidence>
<keyword evidence="6 7" id="KW-0030">Aminoacyl-tRNA synthetase</keyword>
<protein>
    <recommendedName>
        <fullName evidence="7">Glutamyl-Q tRNA(Asp) synthetase</fullName>
        <shortName evidence="7">Glu-Q-RSs</shortName>
        <ecNumber evidence="7">6.1.1.-</ecNumber>
    </recommendedName>
</protein>
<dbReference type="PRINTS" id="PR00987">
    <property type="entry name" value="TRNASYNTHGLU"/>
</dbReference>
<feature type="binding site" evidence="7">
    <location>
        <position position="59"/>
    </location>
    <ligand>
        <name>L-glutamate</name>
        <dbReference type="ChEBI" id="CHEBI:29985"/>
    </ligand>
</feature>
<feature type="short sequence motif" description="'KMSKS' region" evidence="7">
    <location>
        <begin position="241"/>
        <end position="245"/>
    </location>
</feature>
<evidence type="ECO:0000256" key="4">
    <source>
        <dbReference type="ARBA" id="ARBA00022833"/>
    </source>
</evidence>
<dbReference type="InterPro" id="IPR000924">
    <property type="entry name" value="Glu/Gln-tRNA-synth"/>
</dbReference>
<dbReference type="NCBIfam" id="NF004314">
    <property type="entry name" value="PRK05710.1-3"/>
    <property type="match status" value="1"/>
</dbReference>
<dbReference type="EMBL" id="BAAAZU010000029">
    <property type="protein sequence ID" value="GAA3930784.1"/>
    <property type="molecule type" value="Genomic_DNA"/>
</dbReference>
<evidence type="ECO:0000313" key="11">
    <source>
        <dbReference type="EMBL" id="GAA3930784.1"/>
    </source>
</evidence>
<keyword evidence="8" id="KW-0648">Protein biosynthesis</keyword>
<dbReference type="PANTHER" id="PTHR43311">
    <property type="entry name" value="GLUTAMATE--TRNA LIGASE"/>
    <property type="match status" value="1"/>
</dbReference>
<feature type="region of interest" description="Disordered" evidence="9">
    <location>
        <begin position="1"/>
        <end position="23"/>
    </location>
</feature>
<evidence type="ECO:0000256" key="6">
    <source>
        <dbReference type="ARBA" id="ARBA00023146"/>
    </source>
</evidence>
<comment type="function">
    <text evidence="7">Catalyzes the tRNA-independent activation of glutamate in presence of ATP and the subsequent transfer of glutamate onto a tRNA(Asp). Glutamate is transferred on the 2-amino-5-(4,5-dihydroxy-2-cyclopenten-1-yl) moiety of the queuosine in the wobble position of the QUC anticodon.</text>
</comment>
<keyword evidence="4" id="KW-0862">Zinc</keyword>
<feature type="binding site" evidence="7">
    <location>
        <begin position="23"/>
        <end position="27"/>
    </location>
    <ligand>
        <name>L-glutamate</name>
        <dbReference type="ChEBI" id="CHEBI:29985"/>
    </ligand>
</feature>
<dbReference type="InterPro" id="IPR049940">
    <property type="entry name" value="GluQ/Sye"/>
</dbReference>
<evidence type="ECO:0000256" key="5">
    <source>
        <dbReference type="ARBA" id="ARBA00022840"/>
    </source>
</evidence>
<feature type="short sequence motif" description="'HIGH' region" evidence="7">
    <location>
        <begin position="26"/>
        <end position="36"/>
    </location>
</feature>
<evidence type="ECO:0000259" key="10">
    <source>
        <dbReference type="Pfam" id="PF00749"/>
    </source>
</evidence>
<name>A0ABP7MV75_9GAMM</name>
<keyword evidence="3 7" id="KW-0547">Nucleotide-binding</keyword>
<keyword evidence="12" id="KW-1185">Reference proteome</keyword>
<dbReference type="InterPro" id="IPR014729">
    <property type="entry name" value="Rossmann-like_a/b/a_fold"/>
</dbReference>
<accession>A0ABP7MV75</accession>
<dbReference type="Pfam" id="PF00749">
    <property type="entry name" value="tRNA-synt_1c"/>
    <property type="match status" value="2"/>
</dbReference>